<feature type="compositionally biased region" description="Pro residues" evidence="18">
    <location>
        <begin position="120"/>
        <end position="131"/>
    </location>
</feature>
<keyword evidence="20" id="KW-1185">Reference proteome</keyword>
<dbReference type="PANTHER" id="PTHR45893">
    <property type="entry name" value="POLYCOMB GROUP RING FINGER PROTEIN"/>
    <property type="match status" value="1"/>
</dbReference>
<evidence type="ECO:0000256" key="14">
    <source>
        <dbReference type="ARBA" id="ARBA00062275"/>
    </source>
</evidence>
<evidence type="ECO:0000256" key="9">
    <source>
        <dbReference type="ARBA" id="ARBA00023015"/>
    </source>
</evidence>
<dbReference type="InterPro" id="IPR013083">
    <property type="entry name" value="Znf_RING/FYVE/PHD"/>
</dbReference>
<evidence type="ECO:0000313" key="20">
    <source>
        <dbReference type="Proteomes" id="UP000515135"/>
    </source>
</evidence>
<evidence type="ECO:0000259" key="19">
    <source>
        <dbReference type="PROSITE" id="PS50089"/>
    </source>
</evidence>
<comment type="subcellular location">
    <subcellularLocation>
        <location evidence="1">Nucleus</location>
    </subcellularLocation>
</comment>
<dbReference type="InterPro" id="IPR017907">
    <property type="entry name" value="Znf_RING_CS"/>
</dbReference>
<organism evidence="20 21">
    <name type="scientific">Branchiostoma belcheri</name>
    <name type="common">Amphioxus</name>
    <dbReference type="NCBI Taxonomy" id="7741"/>
    <lineage>
        <taxon>Eukaryota</taxon>
        <taxon>Metazoa</taxon>
        <taxon>Chordata</taxon>
        <taxon>Cephalochordata</taxon>
        <taxon>Leptocardii</taxon>
        <taxon>Amphioxiformes</taxon>
        <taxon>Branchiostomatidae</taxon>
        <taxon>Branchiostoma</taxon>
    </lineage>
</organism>
<dbReference type="InterPro" id="IPR032443">
    <property type="entry name" value="RAWUL"/>
</dbReference>
<keyword evidence="6 17" id="KW-0863">Zinc-finger</keyword>
<evidence type="ECO:0000256" key="11">
    <source>
        <dbReference type="ARBA" id="ARBA00023163"/>
    </source>
</evidence>
<dbReference type="PROSITE" id="PS50089">
    <property type="entry name" value="ZF_RING_2"/>
    <property type="match status" value="1"/>
</dbReference>
<evidence type="ECO:0000256" key="17">
    <source>
        <dbReference type="PROSITE-ProRule" id="PRU00175"/>
    </source>
</evidence>
<keyword evidence="7" id="KW-0862">Zinc</keyword>
<feature type="domain" description="RING-type" evidence="19">
    <location>
        <begin position="31"/>
        <end position="70"/>
    </location>
</feature>
<keyword evidence="8" id="KW-0832">Ubl conjugation</keyword>
<evidence type="ECO:0000256" key="8">
    <source>
        <dbReference type="ARBA" id="ARBA00022843"/>
    </source>
</evidence>
<keyword evidence="10" id="KW-0175">Coiled coil</keyword>
<comment type="subunit">
    <text evidence="14">Component of a PRC1-like complex. Interacts with BMI1/PCGF4, RING1 and RNF2. Interacts with KDM5D. Interacts with CBX4, CBX6, CBX7 and CBX8.</text>
</comment>
<protein>
    <recommendedName>
        <fullName evidence="15">Polycomb group RING finger protein 6</fullName>
    </recommendedName>
    <alternativeName>
        <fullName evidence="16">RING finger protein 134</fullName>
    </alternativeName>
</protein>
<evidence type="ECO:0000256" key="13">
    <source>
        <dbReference type="ARBA" id="ARBA00054318"/>
    </source>
</evidence>
<evidence type="ECO:0000256" key="7">
    <source>
        <dbReference type="ARBA" id="ARBA00022833"/>
    </source>
</evidence>
<dbReference type="PROSITE" id="PS00518">
    <property type="entry name" value="ZF_RING_1"/>
    <property type="match status" value="1"/>
</dbReference>
<evidence type="ECO:0000256" key="5">
    <source>
        <dbReference type="ARBA" id="ARBA00022723"/>
    </source>
</evidence>
<dbReference type="AlphaFoldDB" id="A0A6P4YKT7"/>
<name>A0A6P4YKT7_BRABE</name>
<dbReference type="InterPro" id="IPR051507">
    <property type="entry name" value="PcG_RING_finger"/>
</dbReference>
<evidence type="ECO:0000256" key="15">
    <source>
        <dbReference type="ARBA" id="ARBA00072770"/>
    </source>
</evidence>
<evidence type="ECO:0000256" key="12">
    <source>
        <dbReference type="ARBA" id="ARBA00023242"/>
    </source>
</evidence>
<evidence type="ECO:0000256" key="3">
    <source>
        <dbReference type="ARBA" id="ARBA00022499"/>
    </source>
</evidence>
<keyword evidence="2" id="KW-0678">Repressor</keyword>
<dbReference type="KEGG" id="bbel:109466123"/>
<keyword evidence="5" id="KW-0479">Metal-binding</keyword>
<keyword evidence="9" id="KW-0805">Transcription regulation</keyword>
<dbReference type="SMART" id="SM00184">
    <property type="entry name" value="RING"/>
    <property type="match status" value="1"/>
</dbReference>
<feature type="region of interest" description="Disordered" evidence="18">
    <location>
        <begin position="112"/>
        <end position="145"/>
    </location>
</feature>
<dbReference type="Gene3D" id="3.30.40.10">
    <property type="entry name" value="Zinc/RING finger domain, C3HC4 (zinc finger)"/>
    <property type="match status" value="1"/>
</dbReference>
<comment type="function">
    <text evidence="13">Transcriptional repressor. May modulate the levels of histone H3K4Me3 by activating KDM5D histone demethylase. Component of a Polycomb group (PcG) multiprotein PRC1-like complex, a complex class required to maintain the transcriptionally repressive state of many genes, including Hox genes, throughout development. PcG PRC1 complex acts via chromatin remodeling and modification of histones; it mediates monoubiquitination of histone H2A 'Lys-119', rendering chromatin heritably changed in its expressibility. Within the PRC1-like complex, regulates RNF2 ubiquitin ligase activity.</text>
</comment>
<dbReference type="GO" id="GO:0045892">
    <property type="term" value="P:negative regulation of DNA-templated transcription"/>
    <property type="evidence" value="ECO:0007669"/>
    <property type="project" value="UniProtKB-ARBA"/>
</dbReference>
<evidence type="ECO:0000256" key="2">
    <source>
        <dbReference type="ARBA" id="ARBA00022491"/>
    </source>
</evidence>
<evidence type="ECO:0000256" key="16">
    <source>
        <dbReference type="ARBA" id="ARBA00080454"/>
    </source>
</evidence>
<reference evidence="21" key="1">
    <citation type="submission" date="2025-08" db="UniProtKB">
        <authorList>
            <consortium name="RefSeq"/>
        </authorList>
    </citation>
    <scope>IDENTIFICATION</scope>
    <source>
        <tissue evidence="21">Gonad</tissue>
    </source>
</reference>
<dbReference type="Gene3D" id="3.10.20.90">
    <property type="entry name" value="Phosphatidylinositol 3-kinase Catalytic Subunit, Chain A, domain 1"/>
    <property type="match status" value="1"/>
</dbReference>
<dbReference type="GeneID" id="109466123"/>
<dbReference type="FunFam" id="3.30.40.10:FF:000033">
    <property type="entry name" value="Polycomb group RING finger protein 3"/>
    <property type="match status" value="1"/>
</dbReference>
<dbReference type="Pfam" id="PF13923">
    <property type="entry name" value="zf-C3HC4_2"/>
    <property type="match status" value="1"/>
</dbReference>
<sequence>MEDCESILKFMAEDLQPKKVRLIDLNPYIVCRLCGGYLIEATTITECLHPFCHSCLLKHLDFSNRCPTCNVIIHETNPLYNIRPDRTLQDIIYKLLPALEEDEKKREKTFYEERGIEYPLRPPTPPPPPPKPIRKPLAQKSTNQEPSYEDSQVSLLLEFSGTNPGVASQIKPLKKKYVRVSNQATVGHVQKFLLKKLELDSDTFQVDVLCNDEVIDRGLTLQTVEEILAQKVDGLIVLHYRVGKYSPVSGDHTRDF</sequence>
<keyword evidence="4" id="KW-0597">Phosphoprotein</keyword>
<dbReference type="OrthoDB" id="1305878at2759"/>
<dbReference type="InterPro" id="IPR001841">
    <property type="entry name" value="Znf_RING"/>
</dbReference>
<dbReference type="FunFam" id="3.10.20.90:FF:000193">
    <property type="entry name" value="Polycomb group RING finger protein 6"/>
    <property type="match status" value="1"/>
</dbReference>
<evidence type="ECO:0000313" key="21">
    <source>
        <dbReference type="RefSeq" id="XP_019619317.1"/>
    </source>
</evidence>
<dbReference type="InterPro" id="IPR046979">
    <property type="entry name" value="PCGF6_RAWUL"/>
</dbReference>
<dbReference type="RefSeq" id="XP_019619317.1">
    <property type="nucleotide sequence ID" value="XM_019763758.1"/>
</dbReference>
<evidence type="ECO:0000256" key="4">
    <source>
        <dbReference type="ARBA" id="ARBA00022553"/>
    </source>
</evidence>
<keyword evidence="12" id="KW-0539">Nucleus</keyword>
<gene>
    <name evidence="21" type="primary">LOC109466123</name>
</gene>
<accession>A0A6P4YKT7</accession>
<keyword evidence="11" id="KW-0804">Transcription</keyword>
<dbReference type="GO" id="GO:0008270">
    <property type="term" value="F:zinc ion binding"/>
    <property type="evidence" value="ECO:0007669"/>
    <property type="project" value="UniProtKB-KW"/>
</dbReference>
<dbReference type="GO" id="GO:0031519">
    <property type="term" value="C:PcG protein complex"/>
    <property type="evidence" value="ECO:0007669"/>
    <property type="project" value="UniProtKB-ARBA"/>
</dbReference>
<dbReference type="Proteomes" id="UP000515135">
    <property type="component" value="Unplaced"/>
</dbReference>
<evidence type="ECO:0000256" key="6">
    <source>
        <dbReference type="ARBA" id="ARBA00022771"/>
    </source>
</evidence>
<dbReference type="SUPFAM" id="SSF57850">
    <property type="entry name" value="RING/U-box"/>
    <property type="match status" value="1"/>
</dbReference>
<dbReference type="Pfam" id="PF16207">
    <property type="entry name" value="RAWUL"/>
    <property type="match status" value="1"/>
</dbReference>
<dbReference type="CDD" id="cd17085">
    <property type="entry name" value="RAWUL_PCGF6"/>
    <property type="match status" value="1"/>
</dbReference>
<evidence type="ECO:0000256" key="18">
    <source>
        <dbReference type="SAM" id="MobiDB-lite"/>
    </source>
</evidence>
<keyword evidence="3" id="KW-1017">Isopeptide bond</keyword>
<evidence type="ECO:0000256" key="10">
    <source>
        <dbReference type="ARBA" id="ARBA00023054"/>
    </source>
</evidence>
<proteinExistence type="predicted"/>
<evidence type="ECO:0000256" key="1">
    <source>
        <dbReference type="ARBA" id="ARBA00004123"/>
    </source>
</evidence>